<dbReference type="NCBIfam" id="TIGR01730">
    <property type="entry name" value="RND_mfp"/>
    <property type="match status" value="1"/>
</dbReference>
<dbReference type="Pfam" id="PF25876">
    <property type="entry name" value="HH_MFP_RND"/>
    <property type="match status" value="1"/>
</dbReference>
<evidence type="ECO:0000256" key="4">
    <source>
        <dbReference type="SAM" id="MobiDB-lite"/>
    </source>
</evidence>
<feature type="domain" description="Multidrug resistance protein MdtA-like alpha-helical hairpin" evidence="6">
    <location>
        <begin position="100"/>
        <end position="168"/>
    </location>
</feature>
<evidence type="ECO:0000256" key="2">
    <source>
        <dbReference type="ARBA" id="ARBA00009477"/>
    </source>
</evidence>
<keyword evidence="11" id="KW-1185">Reference proteome</keyword>
<dbReference type="Proteomes" id="UP000824334">
    <property type="component" value="Chromosome"/>
</dbReference>
<dbReference type="InterPro" id="IPR058626">
    <property type="entry name" value="MdtA-like_b-barrel"/>
</dbReference>
<sequence>MYRTTRAALLAASAALALASCSGADKAPPPAPPEVSVAPVTVGLVQLSDTLPGRVVAVRVAEIRPQVSGIIQRRLFTEGATVRAGQALYQINPAPFRAEVESAQAALQRAQATLNQAQVQRDRLKGLIDVDAVSRKTFDDAEAAFAQAAAEVGVARANLSRRNLDLSFATITAPISGRIGASSITEGALVSAAGGEPLAAVHQLDQVYVDVNQPAARLEALRGLGQGSSTVELLDGDGKPLGLTGRLLFSEAVVDPGTGDLRARVLVDNTGGRLLPGMFVRVRLPRGPEQTLTRVPQQAVVRTQGGAQVLVVKADGKVEARTVRIGEVVDNQYVVEDGLREGERVVVEGRDRARPDETVKTKPWRAAATPAPAAAA</sequence>
<dbReference type="GeneID" id="94376556"/>
<comment type="similarity">
    <text evidence="2">Belongs to the membrane fusion protein (MFP) (TC 8.A.1) family.</text>
</comment>
<feature type="signal peptide" evidence="5">
    <location>
        <begin position="1"/>
        <end position="19"/>
    </location>
</feature>
<feature type="compositionally biased region" description="Basic and acidic residues" evidence="4">
    <location>
        <begin position="350"/>
        <end position="360"/>
    </location>
</feature>
<protein>
    <submittedName>
        <fullName evidence="10">Efflux RND transporter periplasmic adaptor subunit</fullName>
    </submittedName>
</protein>
<dbReference type="RefSeq" id="WP_219352719.1">
    <property type="nucleotide sequence ID" value="NZ_CBFGPT010000018.1"/>
</dbReference>
<evidence type="ECO:0000256" key="1">
    <source>
        <dbReference type="ARBA" id="ARBA00004196"/>
    </source>
</evidence>
<name>A0ABX8TF58_9CAUL</name>
<dbReference type="PANTHER" id="PTHR30158:SF3">
    <property type="entry name" value="MULTIDRUG EFFLUX PUMP SUBUNIT ACRA-RELATED"/>
    <property type="match status" value="1"/>
</dbReference>
<accession>A0ABX8TF58</accession>
<evidence type="ECO:0000259" key="7">
    <source>
        <dbReference type="Pfam" id="PF25917"/>
    </source>
</evidence>
<feature type="chain" id="PRO_5046248533" evidence="5">
    <location>
        <begin position="20"/>
        <end position="376"/>
    </location>
</feature>
<evidence type="ECO:0000259" key="6">
    <source>
        <dbReference type="Pfam" id="PF25876"/>
    </source>
</evidence>
<evidence type="ECO:0000256" key="5">
    <source>
        <dbReference type="SAM" id="SignalP"/>
    </source>
</evidence>
<dbReference type="Pfam" id="PF25944">
    <property type="entry name" value="Beta-barrel_RND"/>
    <property type="match status" value="1"/>
</dbReference>
<dbReference type="EMBL" id="CP080034">
    <property type="protein sequence ID" value="QYC09826.1"/>
    <property type="molecule type" value="Genomic_DNA"/>
</dbReference>
<evidence type="ECO:0000256" key="3">
    <source>
        <dbReference type="SAM" id="Coils"/>
    </source>
</evidence>
<dbReference type="PROSITE" id="PS51257">
    <property type="entry name" value="PROKAR_LIPOPROTEIN"/>
    <property type="match status" value="1"/>
</dbReference>
<dbReference type="InterPro" id="IPR058627">
    <property type="entry name" value="MdtA-like_C"/>
</dbReference>
<dbReference type="InterPro" id="IPR058624">
    <property type="entry name" value="MdtA-like_HH"/>
</dbReference>
<dbReference type="InterPro" id="IPR058625">
    <property type="entry name" value="MdtA-like_BSH"/>
</dbReference>
<reference evidence="10 11" key="1">
    <citation type="submission" date="2021-07" db="EMBL/GenBank/DDBJ databases">
        <title>Isolation and characterization of bacteria from a gold mining with a capacity of golden bioaccumulation.</title>
        <authorList>
            <person name="Yang X.J."/>
        </authorList>
    </citation>
    <scope>NUCLEOTIDE SEQUENCE [LARGE SCALE GENOMIC DNA]</scope>
    <source>
        <strain evidence="10 11">Au29</strain>
    </source>
</reference>
<feature type="region of interest" description="Disordered" evidence="4">
    <location>
        <begin position="350"/>
        <end position="376"/>
    </location>
</feature>
<dbReference type="Pfam" id="PF25917">
    <property type="entry name" value="BSH_RND"/>
    <property type="match status" value="1"/>
</dbReference>
<evidence type="ECO:0000259" key="8">
    <source>
        <dbReference type="Pfam" id="PF25944"/>
    </source>
</evidence>
<feature type="domain" description="Multidrug resistance protein MdtA-like barrel-sandwich hybrid" evidence="7">
    <location>
        <begin position="59"/>
        <end position="199"/>
    </location>
</feature>
<comment type="subcellular location">
    <subcellularLocation>
        <location evidence="1">Cell envelope</location>
    </subcellularLocation>
</comment>
<evidence type="ECO:0000259" key="9">
    <source>
        <dbReference type="Pfam" id="PF25967"/>
    </source>
</evidence>
<dbReference type="Pfam" id="PF25967">
    <property type="entry name" value="RND-MFP_C"/>
    <property type="match status" value="1"/>
</dbReference>
<dbReference type="InterPro" id="IPR006143">
    <property type="entry name" value="RND_pump_MFP"/>
</dbReference>
<feature type="domain" description="Multidrug resistance protein MdtA-like C-terminal permuted SH3" evidence="9">
    <location>
        <begin position="295"/>
        <end position="352"/>
    </location>
</feature>
<organism evidence="10 11">
    <name type="scientific">Brevundimonas nasdae</name>
    <dbReference type="NCBI Taxonomy" id="172043"/>
    <lineage>
        <taxon>Bacteria</taxon>
        <taxon>Pseudomonadati</taxon>
        <taxon>Pseudomonadota</taxon>
        <taxon>Alphaproteobacteria</taxon>
        <taxon>Caulobacterales</taxon>
        <taxon>Caulobacteraceae</taxon>
        <taxon>Brevundimonas</taxon>
    </lineage>
</organism>
<feature type="coiled-coil region" evidence="3">
    <location>
        <begin position="100"/>
        <end position="127"/>
    </location>
</feature>
<gene>
    <name evidence="10" type="ORF">KWG56_14805</name>
</gene>
<keyword evidence="3" id="KW-0175">Coiled coil</keyword>
<proteinExistence type="inferred from homology"/>
<dbReference type="PANTHER" id="PTHR30158">
    <property type="entry name" value="ACRA/E-RELATED COMPONENT OF DRUG EFFLUX TRANSPORTER"/>
    <property type="match status" value="1"/>
</dbReference>
<keyword evidence="5" id="KW-0732">Signal</keyword>
<evidence type="ECO:0000313" key="11">
    <source>
        <dbReference type="Proteomes" id="UP000824334"/>
    </source>
</evidence>
<evidence type="ECO:0000313" key="10">
    <source>
        <dbReference type="EMBL" id="QYC09826.1"/>
    </source>
</evidence>
<feature type="domain" description="Multidrug resistance protein MdtA-like beta-barrel" evidence="8">
    <location>
        <begin position="207"/>
        <end position="284"/>
    </location>
</feature>
<feature type="compositionally biased region" description="Low complexity" evidence="4">
    <location>
        <begin position="366"/>
        <end position="376"/>
    </location>
</feature>